<keyword evidence="1" id="KW-1133">Transmembrane helix</keyword>
<evidence type="ECO:0000313" key="2">
    <source>
        <dbReference type="EMBL" id="MCC3803968.1"/>
    </source>
</evidence>
<feature type="transmembrane region" description="Helical" evidence="1">
    <location>
        <begin position="243"/>
        <end position="263"/>
    </location>
</feature>
<gene>
    <name evidence="2" type="ORF">IB292_02845</name>
</gene>
<proteinExistence type="predicted"/>
<name>A0A9Q3YHL8_VIBPH</name>
<keyword evidence="1" id="KW-0812">Transmembrane</keyword>
<dbReference type="RefSeq" id="WP_228085641.1">
    <property type="nucleotide sequence ID" value="NZ_JACVHL010000002.1"/>
</dbReference>
<comment type="caution">
    <text evidence="2">The sequence shown here is derived from an EMBL/GenBank/DDBJ whole genome shotgun (WGS) entry which is preliminary data.</text>
</comment>
<keyword evidence="1" id="KW-0472">Membrane</keyword>
<protein>
    <submittedName>
        <fullName evidence="2">Uncharacterized protein</fullName>
    </submittedName>
</protein>
<feature type="transmembrane region" description="Helical" evidence="1">
    <location>
        <begin position="146"/>
        <end position="168"/>
    </location>
</feature>
<feature type="transmembrane region" description="Helical" evidence="1">
    <location>
        <begin position="180"/>
        <end position="198"/>
    </location>
</feature>
<organism evidence="2 3">
    <name type="scientific">Vibrio parahaemolyticus</name>
    <dbReference type="NCBI Taxonomy" id="670"/>
    <lineage>
        <taxon>Bacteria</taxon>
        <taxon>Pseudomonadati</taxon>
        <taxon>Pseudomonadota</taxon>
        <taxon>Gammaproteobacteria</taxon>
        <taxon>Vibrionales</taxon>
        <taxon>Vibrionaceae</taxon>
        <taxon>Vibrio</taxon>
    </lineage>
</organism>
<feature type="transmembrane region" description="Helical" evidence="1">
    <location>
        <begin position="114"/>
        <end position="134"/>
    </location>
</feature>
<dbReference type="EMBL" id="JACVHL010000002">
    <property type="protein sequence ID" value="MCC3803968.1"/>
    <property type="molecule type" value="Genomic_DNA"/>
</dbReference>
<evidence type="ECO:0000313" key="3">
    <source>
        <dbReference type="Proteomes" id="UP000726777"/>
    </source>
</evidence>
<dbReference type="AlphaFoldDB" id="A0A9Q3YHL8"/>
<reference evidence="2" key="1">
    <citation type="submission" date="2020-09" db="EMBL/GenBank/DDBJ databases">
        <title>Genome sequence of Vibrio parahaemolyticus isolates.</title>
        <authorList>
            <person name="Hammerl J.A."/>
            <person name="Strauch E."/>
        </authorList>
    </citation>
    <scope>NUCLEOTIDE SEQUENCE</scope>
    <source>
        <strain evidence="2">17-VB00146</strain>
    </source>
</reference>
<dbReference type="Proteomes" id="UP000726777">
    <property type="component" value="Unassembled WGS sequence"/>
</dbReference>
<sequence length="279" mass="31682">MKIQNILNAQNPPQITIEDQTKSITKLIWFFIGNGFLTAFVMVSIAFIDPRLIAFALPSSMFASIILFYFSFIYKHLSVFNHKLWVGMVALALVSIVVTVGKGFYYGLDSVGDVFIGSLNLFIALICGATAVYGNERSELSIKAKVWVVITYLYSGIVGVVCLYLPMIPKVKEWTIAYKTTFTIITLVVVLIAIVDLVKGLYDYSRNTSNKISQYEVFSLVLLVGVVVFNYITYSYWNDVYSYFLSTLLIPTMTWLTDLFPILQEKFLISKEIIEQFIR</sequence>
<feature type="transmembrane region" description="Helical" evidence="1">
    <location>
        <begin position="53"/>
        <end position="72"/>
    </location>
</feature>
<accession>A0A9Q3YHL8</accession>
<feature type="transmembrane region" description="Helical" evidence="1">
    <location>
        <begin position="84"/>
        <end position="108"/>
    </location>
</feature>
<feature type="transmembrane region" description="Helical" evidence="1">
    <location>
        <begin position="27"/>
        <end position="47"/>
    </location>
</feature>
<evidence type="ECO:0000256" key="1">
    <source>
        <dbReference type="SAM" id="Phobius"/>
    </source>
</evidence>
<feature type="transmembrane region" description="Helical" evidence="1">
    <location>
        <begin position="218"/>
        <end position="237"/>
    </location>
</feature>